<keyword evidence="6 10" id="KW-0648">Protein biosynthesis</keyword>
<keyword evidence="12" id="KW-0808">Transferase</keyword>
<proteinExistence type="inferred from homology"/>
<evidence type="ECO:0000256" key="4">
    <source>
        <dbReference type="ARBA" id="ARBA00022741"/>
    </source>
</evidence>
<evidence type="ECO:0000256" key="6">
    <source>
        <dbReference type="ARBA" id="ARBA00022917"/>
    </source>
</evidence>
<keyword evidence="3 10" id="KW-0436">Ligase</keyword>
<dbReference type="PROSITE" id="PS01234">
    <property type="entry name" value="GATB"/>
    <property type="match status" value="1"/>
</dbReference>
<dbReference type="GO" id="GO:0005524">
    <property type="term" value="F:ATP binding"/>
    <property type="evidence" value="ECO:0007669"/>
    <property type="project" value="UniProtKB-KW"/>
</dbReference>
<comment type="similarity">
    <text evidence="1 10">Belongs to the GatB/GatE family. GatB subfamily.</text>
</comment>
<dbReference type="AlphaFoldDB" id="A0A837I5J7"/>
<keyword evidence="5 10" id="KW-0067">ATP-binding</keyword>
<evidence type="ECO:0000256" key="2">
    <source>
        <dbReference type="ARBA" id="ARBA00011123"/>
    </source>
</evidence>
<gene>
    <name evidence="10" type="primary">gatB</name>
    <name evidence="12" type="ORF">UW20_C0009G0007</name>
</gene>
<dbReference type="InterPro" id="IPR017959">
    <property type="entry name" value="Asn/Gln-tRNA_amidoTrfase_suB/E"/>
</dbReference>
<reference evidence="12 13" key="1">
    <citation type="journal article" date="2015" name="Nature">
        <title>rRNA introns, odd ribosomes, and small enigmatic genomes across a large radiation of phyla.</title>
        <authorList>
            <person name="Brown C.T."/>
            <person name="Hug L.A."/>
            <person name="Thomas B.C."/>
            <person name="Sharon I."/>
            <person name="Castelle C.J."/>
            <person name="Singh A."/>
            <person name="Wilkins M.J."/>
            <person name="Williams K.H."/>
            <person name="Banfield J.F."/>
        </authorList>
    </citation>
    <scope>NUCLEOTIDE SEQUENCE [LARGE SCALE GENOMIC DNA]</scope>
</reference>
<dbReference type="InterPro" id="IPR003789">
    <property type="entry name" value="Asn/Gln_tRNA_amidoTrase-B-like"/>
</dbReference>
<dbReference type="InterPro" id="IPR014746">
    <property type="entry name" value="Gln_synth/guanido_kin_cat_dom"/>
</dbReference>
<dbReference type="GO" id="GO:0016740">
    <property type="term" value="F:transferase activity"/>
    <property type="evidence" value="ECO:0007669"/>
    <property type="project" value="UniProtKB-KW"/>
</dbReference>
<evidence type="ECO:0000256" key="3">
    <source>
        <dbReference type="ARBA" id="ARBA00022598"/>
    </source>
</evidence>
<evidence type="ECO:0000256" key="1">
    <source>
        <dbReference type="ARBA" id="ARBA00005306"/>
    </source>
</evidence>
<dbReference type="Proteomes" id="UP000034012">
    <property type="component" value="Unassembled WGS sequence"/>
</dbReference>
<dbReference type="GO" id="GO:0050567">
    <property type="term" value="F:glutaminyl-tRNA synthase (glutamine-hydrolyzing) activity"/>
    <property type="evidence" value="ECO:0007669"/>
    <property type="project" value="UniProtKB-UniRule"/>
</dbReference>
<comment type="catalytic activity">
    <reaction evidence="8 10">
        <text>L-aspartyl-tRNA(Asn) + L-glutamine + ATP + H2O = L-asparaginyl-tRNA(Asn) + L-glutamate + ADP + phosphate + 2 H(+)</text>
        <dbReference type="Rhea" id="RHEA:14513"/>
        <dbReference type="Rhea" id="RHEA-COMP:9674"/>
        <dbReference type="Rhea" id="RHEA-COMP:9677"/>
        <dbReference type="ChEBI" id="CHEBI:15377"/>
        <dbReference type="ChEBI" id="CHEBI:15378"/>
        <dbReference type="ChEBI" id="CHEBI:29985"/>
        <dbReference type="ChEBI" id="CHEBI:30616"/>
        <dbReference type="ChEBI" id="CHEBI:43474"/>
        <dbReference type="ChEBI" id="CHEBI:58359"/>
        <dbReference type="ChEBI" id="CHEBI:78515"/>
        <dbReference type="ChEBI" id="CHEBI:78516"/>
        <dbReference type="ChEBI" id="CHEBI:456216"/>
    </reaction>
</comment>
<dbReference type="InterPro" id="IPR017958">
    <property type="entry name" value="Gln-tRNA_amidoTrfase_suB_CS"/>
</dbReference>
<dbReference type="PANTHER" id="PTHR11659:SF0">
    <property type="entry name" value="GLUTAMYL-TRNA(GLN) AMIDOTRANSFERASE SUBUNIT B, MITOCHONDRIAL"/>
    <property type="match status" value="1"/>
</dbReference>
<dbReference type="SUPFAM" id="SSF89095">
    <property type="entry name" value="GatB/YqeY motif"/>
    <property type="match status" value="1"/>
</dbReference>
<evidence type="ECO:0000256" key="5">
    <source>
        <dbReference type="ARBA" id="ARBA00022840"/>
    </source>
</evidence>
<evidence type="ECO:0000313" key="12">
    <source>
        <dbReference type="EMBL" id="KKT32771.1"/>
    </source>
</evidence>
<accession>A0A837I5J7</accession>
<dbReference type="PANTHER" id="PTHR11659">
    <property type="entry name" value="GLUTAMYL-TRNA GLN AMIDOTRANSFERASE SUBUNIT B MITOCHONDRIAL AND PROKARYOTIC PET112-RELATED"/>
    <property type="match status" value="1"/>
</dbReference>
<evidence type="ECO:0000256" key="8">
    <source>
        <dbReference type="ARBA" id="ARBA00047380"/>
    </source>
</evidence>
<comment type="catalytic activity">
    <reaction evidence="9 10">
        <text>L-glutamyl-tRNA(Gln) + L-glutamine + ATP + H2O = L-glutaminyl-tRNA(Gln) + L-glutamate + ADP + phosphate + H(+)</text>
        <dbReference type="Rhea" id="RHEA:17521"/>
        <dbReference type="Rhea" id="RHEA-COMP:9681"/>
        <dbReference type="Rhea" id="RHEA-COMP:9684"/>
        <dbReference type="ChEBI" id="CHEBI:15377"/>
        <dbReference type="ChEBI" id="CHEBI:15378"/>
        <dbReference type="ChEBI" id="CHEBI:29985"/>
        <dbReference type="ChEBI" id="CHEBI:30616"/>
        <dbReference type="ChEBI" id="CHEBI:43474"/>
        <dbReference type="ChEBI" id="CHEBI:58359"/>
        <dbReference type="ChEBI" id="CHEBI:78520"/>
        <dbReference type="ChEBI" id="CHEBI:78521"/>
        <dbReference type="ChEBI" id="CHEBI:456216"/>
    </reaction>
</comment>
<dbReference type="Gene3D" id="1.10.150.380">
    <property type="entry name" value="GatB domain, N-terminal subdomain"/>
    <property type="match status" value="1"/>
</dbReference>
<dbReference type="GO" id="GO:0006412">
    <property type="term" value="P:translation"/>
    <property type="evidence" value="ECO:0007669"/>
    <property type="project" value="UniProtKB-UniRule"/>
</dbReference>
<comment type="caution">
    <text evidence="12">The sequence shown here is derived from an EMBL/GenBank/DDBJ whole genome shotgun (WGS) entry which is preliminary data.</text>
</comment>
<sequence>MEQKNYKPVIGLEVHIELSTKSKLFCGCHADHFAKKPNTQVCPVCLGLPGALPLINREAVESVIKFGLALGCSINMFSKFDRKHYFYADLPKGYQISQYDLPVCGSGKFRVNIRRIHLEEDTGKLVHETVDGVKSSLIDFNRSSVPLMEMVTEPEFHDGRSVIDFLKEVQLVARYLGISNADMEKGSMRLEANISLSRDGTIPDYKVEIKNINSFRFLEKAIRAEVIRQEKLLADGEKIVQETRGYDEVKQTTFSQRTKEEAHDYRYFPEPDLPPMRFSESQITDLKSQIPELPEEKRKRFKEEYNLPEDFAEILVSDRKRPDYFEEAVKLGKGQTFYGRQLPGAGGPN</sequence>
<evidence type="ECO:0000256" key="7">
    <source>
        <dbReference type="ARBA" id="ARBA00024799"/>
    </source>
</evidence>
<evidence type="ECO:0000259" key="11">
    <source>
        <dbReference type="Pfam" id="PF02934"/>
    </source>
</evidence>
<dbReference type="InterPro" id="IPR006075">
    <property type="entry name" value="Asn/Gln-tRNA_Trfase_suB/E_cat"/>
</dbReference>
<protein>
    <recommendedName>
        <fullName evidence="10">Aspartyl/glutamyl-tRNA(Asn/Gln) amidotransferase subunit B</fullName>
        <shortName evidence="10">Asp/Glu-ADT subunit B</shortName>
        <ecNumber evidence="10">6.3.5.-</ecNumber>
    </recommendedName>
</protein>
<dbReference type="InterPro" id="IPR004413">
    <property type="entry name" value="GatB"/>
</dbReference>
<dbReference type="SUPFAM" id="SSF55931">
    <property type="entry name" value="Glutamine synthetase/guanido kinase"/>
    <property type="match status" value="1"/>
</dbReference>
<evidence type="ECO:0000313" key="13">
    <source>
        <dbReference type="Proteomes" id="UP000034012"/>
    </source>
</evidence>
<comment type="function">
    <text evidence="7 10">Allows the formation of correctly charged Asn-tRNA(Asn) or Gln-tRNA(Gln) through the transamidation of misacylated Asp-tRNA(Asn) or Glu-tRNA(Gln) in organisms which lack either or both of asparaginyl-tRNA or glutaminyl-tRNA synthetases. The reaction takes place in the presence of glutamine and ATP through an activated phospho-Asp-tRNA(Asn) or phospho-Glu-tRNA(Gln).</text>
</comment>
<evidence type="ECO:0000256" key="9">
    <source>
        <dbReference type="ARBA" id="ARBA00047913"/>
    </source>
</evidence>
<dbReference type="GO" id="GO:0070681">
    <property type="term" value="P:glutaminyl-tRNAGln biosynthesis via transamidation"/>
    <property type="evidence" value="ECO:0007669"/>
    <property type="project" value="TreeGrafter"/>
</dbReference>
<dbReference type="NCBIfam" id="NF004012">
    <property type="entry name" value="PRK05477.1-2"/>
    <property type="match status" value="1"/>
</dbReference>
<dbReference type="HAMAP" id="MF_00121">
    <property type="entry name" value="GatB"/>
    <property type="match status" value="1"/>
</dbReference>
<feature type="domain" description="Aspartyl/Glutamyl-tRNA(Gln) amidotransferase subunit B/E catalytic" evidence="11">
    <location>
        <begin position="9"/>
        <end position="283"/>
    </location>
</feature>
<comment type="subunit">
    <text evidence="2 10">Heterotrimer of A, B and C subunits.</text>
</comment>
<dbReference type="EMBL" id="LCHK01000009">
    <property type="protein sequence ID" value="KKT32771.1"/>
    <property type="molecule type" value="Genomic_DNA"/>
</dbReference>
<keyword evidence="4 10" id="KW-0547">Nucleotide-binding</keyword>
<dbReference type="NCBIfam" id="TIGR00133">
    <property type="entry name" value="gatB"/>
    <property type="match status" value="1"/>
</dbReference>
<organism evidence="12 13">
    <name type="scientific">Candidatus Woesebacteria bacterium GW2011_GWB1_44_11</name>
    <dbReference type="NCBI Taxonomy" id="1618579"/>
    <lineage>
        <taxon>Bacteria</taxon>
        <taxon>Candidatus Woeseibacteriota</taxon>
    </lineage>
</organism>
<dbReference type="NCBIfam" id="NF004014">
    <property type="entry name" value="PRK05477.1-4"/>
    <property type="match status" value="1"/>
</dbReference>
<dbReference type="Pfam" id="PF02934">
    <property type="entry name" value="GatB_N"/>
    <property type="match status" value="1"/>
</dbReference>
<dbReference type="InterPro" id="IPR042114">
    <property type="entry name" value="GatB_C_1"/>
</dbReference>
<name>A0A837I5J7_9BACT</name>
<evidence type="ECO:0000256" key="10">
    <source>
        <dbReference type="HAMAP-Rule" id="MF_00121"/>
    </source>
</evidence>
<dbReference type="EC" id="6.3.5.-" evidence="10"/>